<dbReference type="RefSeq" id="WP_197310750.1">
    <property type="nucleotide sequence ID" value="NZ_JADZLT010000049.1"/>
</dbReference>
<reference evidence="2" key="1">
    <citation type="submission" date="2020-12" db="EMBL/GenBank/DDBJ databases">
        <title>Methylobrevis albus sp. nov., isolated from fresh water lack sediment.</title>
        <authorList>
            <person name="Zou Q."/>
        </authorList>
    </citation>
    <scope>NUCLEOTIDE SEQUENCE</scope>
    <source>
        <strain evidence="2">L22</strain>
    </source>
</reference>
<proteinExistence type="predicted"/>
<dbReference type="AlphaFoldDB" id="A0A931I1G8"/>
<sequence>MLPKFAVSKTVLSAVAAVAFAAAALVSASAPAAADGINVRVAIGAPFIAGPSAKAPVVTVDHRGWDAHRPYYQDRGRDHGRDWHRGRDHRNSWRNDWRPQRVVKVCEPTWVVRKVEDRHGRVIKVVRTRTETCRNVYR</sequence>
<name>A0A931I1G8_9HYPH</name>
<feature type="signal peptide" evidence="1">
    <location>
        <begin position="1"/>
        <end position="32"/>
    </location>
</feature>
<evidence type="ECO:0000256" key="1">
    <source>
        <dbReference type="SAM" id="SignalP"/>
    </source>
</evidence>
<evidence type="ECO:0000313" key="3">
    <source>
        <dbReference type="Proteomes" id="UP000631694"/>
    </source>
</evidence>
<organism evidence="2 3">
    <name type="scientific">Methylobrevis albus</name>
    <dbReference type="NCBI Taxonomy" id="2793297"/>
    <lineage>
        <taxon>Bacteria</taxon>
        <taxon>Pseudomonadati</taxon>
        <taxon>Pseudomonadota</taxon>
        <taxon>Alphaproteobacteria</taxon>
        <taxon>Hyphomicrobiales</taxon>
        <taxon>Pleomorphomonadaceae</taxon>
        <taxon>Methylobrevis</taxon>
    </lineage>
</organism>
<dbReference type="EMBL" id="JADZLT010000049">
    <property type="protein sequence ID" value="MBH0237664.1"/>
    <property type="molecule type" value="Genomic_DNA"/>
</dbReference>
<feature type="chain" id="PRO_5037128846" evidence="1">
    <location>
        <begin position="33"/>
        <end position="138"/>
    </location>
</feature>
<protein>
    <submittedName>
        <fullName evidence="2">Uncharacterized protein</fullName>
    </submittedName>
</protein>
<keyword evidence="1" id="KW-0732">Signal</keyword>
<comment type="caution">
    <text evidence="2">The sequence shown here is derived from an EMBL/GenBank/DDBJ whole genome shotgun (WGS) entry which is preliminary data.</text>
</comment>
<gene>
    <name evidence="2" type="ORF">I5731_07525</name>
</gene>
<dbReference type="Proteomes" id="UP000631694">
    <property type="component" value="Unassembled WGS sequence"/>
</dbReference>
<keyword evidence="3" id="KW-1185">Reference proteome</keyword>
<accession>A0A931I1G8</accession>
<evidence type="ECO:0000313" key="2">
    <source>
        <dbReference type="EMBL" id="MBH0237664.1"/>
    </source>
</evidence>